<evidence type="ECO:0000313" key="3">
    <source>
        <dbReference type="Proteomes" id="UP000784294"/>
    </source>
</evidence>
<accession>A0A448WPY5</accession>
<proteinExistence type="predicted"/>
<dbReference type="AlphaFoldDB" id="A0A448WPY5"/>
<sequence>MVSCSDDAHHMTDEGSARIHRGRKAVRRGLFVQIYNHSFKATPLQPPMKKTYKSLPLASSNEMKGTPTSNMF</sequence>
<protein>
    <submittedName>
        <fullName evidence="2">Uncharacterized protein</fullName>
    </submittedName>
</protein>
<feature type="region of interest" description="Disordered" evidence="1">
    <location>
        <begin position="1"/>
        <end position="22"/>
    </location>
</feature>
<evidence type="ECO:0000313" key="2">
    <source>
        <dbReference type="EMBL" id="VEL17241.1"/>
    </source>
</evidence>
<feature type="compositionally biased region" description="Polar residues" evidence="1">
    <location>
        <begin position="57"/>
        <end position="72"/>
    </location>
</feature>
<feature type="compositionally biased region" description="Basic and acidic residues" evidence="1">
    <location>
        <begin position="1"/>
        <end position="17"/>
    </location>
</feature>
<reference evidence="2" key="1">
    <citation type="submission" date="2018-11" db="EMBL/GenBank/DDBJ databases">
        <authorList>
            <consortium name="Pathogen Informatics"/>
        </authorList>
    </citation>
    <scope>NUCLEOTIDE SEQUENCE</scope>
</reference>
<name>A0A448WPY5_9PLAT</name>
<comment type="caution">
    <text evidence="2">The sequence shown here is derived from an EMBL/GenBank/DDBJ whole genome shotgun (WGS) entry which is preliminary data.</text>
</comment>
<dbReference type="EMBL" id="CAAALY010031704">
    <property type="protein sequence ID" value="VEL17241.1"/>
    <property type="molecule type" value="Genomic_DNA"/>
</dbReference>
<gene>
    <name evidence="2" type="ORF">PXEA_LOCUS10681</name>
</gene>
<organism evidence="2 3">
    <name type="scientific">Protopolystoma xenopodis</name>
    <dbReference type="NCBI Taxonomy" id="117903"/>
    <lineage>
        <taxon>Eukaryota</taxon>
        <taxon>Metazoa</taxon>
        <taxon>Spiralia</taxon>
        <taxon>Lophotrochozoa</taxon>
        <taxon>Platyhelminthes</taxon>
        <taxon>Monogenea</taxon>
        <taxon>Polyopisthocotylea</taxon>
        <taxon>Polystomatidea</taxon>
        <taxon>Polystomatidae</taxon>
        <taxon>Protopolystoma</taxon>
    </lineage>
</organism>
<evidence type="ECO:0000256" key="1">
    <source>
        <dbReference type="SAM" id="MobiDB-lite"/>
    </source>
</evidence>
<dbReference type="Proteomes" id="UP000784294">
    <property type="component" value="Unassembled WGS sequence"/>
</dbReference>
<feature type="region of interest" description="Disordered" evidence="1">
    <location>
        <begin position="43"/>
        <end position="72"/>
    </location>
</feature>
<keyword evidence="3" id="KW-1185">Reference proteome</keyword>